<dbReference type="AlphaFoldDB" id="A0A2D2D6K9"/>
<dbReference type="PROSITE" id="PS52016">
    <property type="entry name" value="TONB_DEPENDENT_REC_3"/>
    <property type="match status" value="1"/>
</dbReference>
<dbReference type="GO" id="GO:0015344">
    <property type="term" value="F:siderophore uptake transmembrane transporter activity"/>
    <property type="evidence" value="ECO:0007669"/>
    <property type="project" value="TreeGrafter"/>
</dbReference>
<keyword evidence="6 14" id="KW-0812">Transmembrane</keyword>
<dbReference type="GO" id="GO:0015891">
    <property type="term" value="P:siderophore transport"/>
    <property type="evidence" value="ECO:0007669"/>
    <property type="project" value="InterPro"/>
</dbReference>
<protein>
    <submittedName>
        <fullName evidence="18">TonB-dependent siderophore receptor</fullName>
    </submittedName>
</protein>
<dbReference type="InterPro" id="IPR000531">
    <property type="entry name" value="Beta-barrel_TonB"/>
</dbReference>
<evidence type="ECO:0000256" key="1">
    <source>
        <dbReference type="ARBA" id="ARBA00004571"/>
    </source>
</evidence>
<dbReference type="SUPFAM" id="SSF56935">
    <property type="entry name" value="Porins"/>
    <property type="match status" value="1"/>
</dbReference>
<dbReference type="Pfam" id="PF00593">
    <property type="entry name" value="TonB_dep_Rec_b-barrel"/>
    <property type="match status" value="1"/>
</dbReference>
<dbReference type="InterPro" id="IPR011662">
    <property type="entry name" value="Secretin/TonB_short_N"/>
</dbReference>
<dbReference type="Pfam" id="PF07660">
    <property type="entry name" value="STN"/>
    <property type="match status" value="1"/>
</dbReference>
<keyword evidence="10 15" id="KW-0798">TonB box</keyword>
<keyword evidence="4 14" id="KW-1134">Transmembrane beta strand</keyword>
<evidence type="ECO:0000259" key="17">
    <source>
        <dbReference type="SMART" id="SM00965"/>
    </source>
</evidence>
<keyword evidence="19" id="KW-1185">Reference proteome</keyword>
<dbReference type="SMART" id="SM00965">
    <property type="entry name" value="STN"/>
    <property type="match status" value="1"/>
</dbReference>
<evidence type="ECO:0000256" key="9">
    <source>
        <dbReference type="ARBA" id="ARBA00023065"/>
    </source>
</evidence>
<organism evidence="18 19">
    <name type="scientific">Methylosinus trichosporium (strain ATCC 35070 / NCIMB 11131 / UNIQEM 75 / OB3b)</name>
    <dbReference type="NCBI Taxonomy" id="595536"/>
    <lineage>
        <taxon>Bacteria</taxon>
        <taxon>Pseudomonadati</taxon>
        <taxon>Pseudomonadota</taxon>
        <taxon>Alphaproteobacteria</taxon>
        <taxon>Hyphomicrobiales</taxon>
        <taxon>Methylocystaceae</taxon>
        <taxon>Methylosinus</taxon>
    </lineage>
</organism>
<comment type="subcellular location">
    <subcellularLocation>
        <location evidence="1 14">Cell outer membrane</location>
        <topology evidence="1 14">Multi-pass membrane protein</topology>
    </subcellularLocation>
</comment>
<dbReference type="Pfam" id="PF07715">
    <property type="entry name" value="Plug"/>
    <property type="match status" value="1"/>
</dbReference>
<evidence type="ECO:0000256" key="16">
    <source>
        <dbReference type="SAM" id="SignalP"/>
    </source>
</evidence>
<name>A0A2D2D6K9_METT3</name>
<evidence type="ECO:0000256" key="2">
    <source>
        <dbReference type="ARBA" id="ARBA00009810"/>
    </source>
</evidence>
<reference evidence="19" key="1">
    <citation type="submission" date="2017-10" db="EMBL/GenBank/DDBJ databases">
        <title>Completed PacBio SMRT sequence of Methylosinus trichosporium OB3b reveals presence of a third large plasmid.</title>
        <authorList>
            <person name="Charles T.C."/>
            <person name="Lynch M.D.J."/>
            <person name="Heil J.R."/>
            <person name="Cheng J."/>
        </authorList>
    </citation>
    <scope>NUCLEOTIDE SEQUENCE [LARGE SCALE GENOMIC DNA]</scope>
    <source>
        <strain evidence="19">OB3b</strain>
        <plasmid evidence="19">pob3b1</plasmid>
    </source>
</reference>
<keyword evidence="8" id="KW-0408">Iron</keyword>
<gene>
    <name evidence="18" type="ORF">CQW49_21870</name>
</gene>
<evidence type="ECO:0000256" key="4">
    <source>
        <dbReference type="ARBA" id="ARBA00022452"/>
    </source>
</evidence>
<dbReference type="RefSeq" id="WP_003613820.1">
    <property type="nucleotide sequence ID" value="NZ_CP023738.1"/>
</dbReference>
<evidence type="ECO:0000256" key="13">
    <source>
        <dbReference type="ARBA" id="ARBA00023237"/>
    </source>
</evidence>
<proteinExistence type="inferred from homology"/>
<geneLocation type="plasmid" evidence="19">
    <name>pob3b1</name>
</geneLocation>
<evidence type="ECO:0000256" key="8">
    <source>
        <dbReference type="ARBA" id="ARBA00023004"/>
    </source>
</evidence>
<evidence type="ECO:0000313" key="18">
    <source>
        <dbReference type="EMBL" id="ATQ70638.1"/>
    </source>
</evidence>
<evidence type="ECO:0000256" key="5">
    <source>
        <dbReference type="ARBA" id="ARBA00022496"/>
    </source>
</evidence>
<dbReference type="Gene3D" id="2.170.130.10">
    <property type="entry name" value="TonB-dependent receptor, plug domain"/>
    <property type="match status" value="1"/>
</dbReference>
<evidence type="ECO:0000256" key="14">
    <source>
        <dbReference type="PROSITE-ProRule" id="PRU01360"/>
    </source>
</evidence>
<accession>A0A2D2D6K9</accession>
<feature type="signal peptide" evidence="16">
    <location>
        <begin position="1"/>
        <end position="36"/>
    </location>
</feature>
<evidence type="ECO:0000256" key="7">
    <source>
        <dbReference type="ARBA" id="ARBA00022729"/>
    </source>
</evidence>
<feature type="chain" id="PRO_5013844075" evidence="16">
    <location>
        <begin position="37"/>
        <end position="826"/>
    </location>
</feature>
<dbReference type="Proteomes" id="UP000230709">
    <property type="component" value="Plasmid pOB3b1"/>
</dbReference>
<dbReference type="InterPro" id="IPR010105">
    <property type="entry name" value="TonB_sidphr_rcpt"/>
</dbReference>
<dbReference type="GO" id="GO:0038023">
    <property type="term" value="F:signaling receptor activity"/>
    <property type="evidence" value="ECO:0007669"/>
    <property type="project" value="InterPro"/>
</dbReference>
<evidence type="ECO:0000256" key="10">
    <source>
        <dbReference type="ARBA" id="ARBA00023077"/>
    </source>
</evidence>
<dbReference type="EMBL" id="CP023738">
    <property type="protein sequence ID" value="ATQ70638.1"/>
    <property type="molecule type" value="Genomic_DNA"/>
</dbReference>
<dbReference type="InterPro" id="IPR037066">
    <property type="entry name" value="Plug_dom_sf"/>
</dbReference>
<keyword evidence="7 16" id="KW-0732">Signal</keyword>
<dbReference type="Gene3D" id="3.55.50.30">
    <property type="match status" value="1"/>
</dbReference>
<keyword evidence="5" id="KW-0410">Iron transport</keyword>
<dbReference type="PANTHER" id="PTHR32552">
    <property type="entry name" value="FERRICHROME IRON RECEPTOR-RELATED"/>
    <property type="match status" value="1"/>
</dbReference>
<dbReference type="FunFam" id="2.170.130.10:FF:000001">
    <property type="entry name" value="Catecholate siderophore TonB-dependent receptor"/>
    <property type="match status" value="1"/>
</dbReference>
<keyword evidence="18" id="KW-0614">Plasmid</keyword>
<dbReference type="InterPro" id="IPR012910">
    <property type="entry name" value="Plug_dom"/>
</dbReference>
<evidence type="ECO:0000313" key="19">
    <source>
        <dbReference type="Proteomes" id="UP000230709"/>
    </source>
</evidence>
<dbReference type="KEGG" id="mtw:CQW49_21870"/>
<dbReference type="GO" id="GO:0009279">
    <property type="term" value="C:cell outer membrane"/>
    <property type="evidence" value="ECO:0007669"/>
    <property type="project" value="UniProtKB-SubCell"/>
</dbReference>
<dbReference type="FunFam" id="2.40.170.20:FF:000005">
    <property type="entry name" value="TonB-dependent siderophore receptor"/>
    <property type="match status" value="1"/>
</dbReference>
<dbReference type="InterPro" id="IPR036942">
    <property type="entry name" value="Beta-barrel_TonB_sf"/>
</dbReference>
<comment type="similarity">
    <text evidence="2 14 15">Belongs to the TonB-dependent receptor family.</text>
</comment>
<evidence type="ECO:0000256" key="15">
    <source>
        <dbReference type="RuleBase" id="RU003357"/>
    </source>
</evidence>
<keyword evidence="9" id="KW-0406">Ion transport</keyword>
<keyword evidence="12 18" id="KW-0675">Receptor</keyword>
<feature type="domain" description="Secretin/TonB short N-terminal" evidence="17">
    <location>
        <begin position="72"/>
        <end position="123"/>
    </location>
</feature>
<dbReference type="STRING" id="595536.GCA_000178815_00139"/>
<dbReference type="NCBIfam" id="TIGR01783">
    <property type="entry name" value="TonB-siderophor"/>
    <property type="match status" value="1"/>
</dbReference>
<keyword evidence="13 14" id="KW-0998">Cell outer membrane</keyword>
<dbReference type="PANTHER" id="PTHR32552:SF68">
    <property type="entry name" value="FERRICHROME OUTER MEMBRANE TRANSPORTER_PHAGE RECEPTOR"/>
    <property type="match status" value="1"/>
</dbReference>
<dbReference type="Gene3D" id="2.40.170.20">
    <property type="entry name" value="TonB-dependent receptor, beta-barrel domain"/>
    <property type="match status" value="1"/>
</dbReference>
<evidence type="ECO:0000256" key="11">
    <source>
        <dbReference type="ARBA" id="ARBA00023136"/>
    </source>
</evidence>
<dbReference type="InterPro" id="IPR039426">
    <property type="entry name" value="TonB-dep_rcpt-like"/>
</dbReference>
<keyword evidence="11 14" id="KW-0472">Membrane</keyword>
<keyword evidence="3 14" id="KW-0813">Transport</keyword>
<sequence length="826" mass="89325">MSTMNAGTAARRTRKNKTTKIALVLLSATCASSAMMAGVQIACAQSSASRRFDIPAGSLSRALAAFGRQAGLQVAYRPAIAAGLRSPGASGELSPGAALGRLLSGTGLSYRFSGAGAVTIERLGGGDEAAADGATALEPIDVGAAAPESARGPVDGYVARGSATATKTDTPIIETPQSISVITREQIEDQQPQSMSQALRYTSGVVSEALGIQNHDAIYIRGFSDADGGGIQYLDGLKLPYGVGFANVRLDPYLLERIDVLKGPASVLYGQSSPGGIVNMTSKTPIDRSFGEIQLQGGSYKGLLGAFDIGGRLDHDGQFIYRLTGAMRDSDSQVDFVHNRRAAIAPSFTWRPDADTKLTVYGSYQSDDPGGRFYNIVPASGSLFLNQNGKLPRSFFDGDPTFNTFDRTQYYIGYAFEHRFDDVWTVRQNMRFFEIAGTYKDVFGIGYAAGSDRIINRYTRYNLESLGALTNDNQIEATFTTGVIAHHALLGLDYQHVADTNRVGVGSAPSLDAYAPVYYQSIPVPTFYQDQTQILNQTGLYVQDQMSWAGLHVMAGLRRDWADLDTTNHLSDNKVTHKWDRALTWRAGALYEFLNGVSPYFSYSTSFFPTTGVDFGGKPFDPTTGEQYEAGVKYKPPGYNAYVTVSAFDIEKNNVLTPDPDPTHLFANVQTGQIRSRGIEVTGVMSLTEGLNAIVSYTHNNVEVTKATDKTLGKTPLYAPRDAASGWLDYTFGADALSGLTLGGGVRYVGWTYGDTSNTFKAPGYAVADAMVRYRLDRLHPDLKNMELQVNASNLFDRTYVGGCSSIGVCYYGMGRTVLATLKYRW</sequence>
<evidence type="ECO:0000256" key="3">
    <source>
        <dbReference type="ARBA" id="ARBA00022448"/>
    </source>
</evidence>
<dbReference type="CDD" id="cd01347">
    <property type="entry name" value="ligand_gated_channel"/>
    <property type="match status" value="1"/>
</dbReference>
<evidence type="ECO:0000256" key="12">
    <source>
        <dbReference type="ARBA" id="ARBA00023170"/>
    </source>
</evidence>
<evidence type="ECO:0000256" key="6">
    <source>
        <dbReference type="ARBA" id="ARBA00022692"/>
    </source>
</evidence>